<evidence type="ECO:0000256" key="1">
    <source>
        <dbReference type="ARBA" id="ARBA00003293"/>
    </source>
</evidence>
<dbReference type="Proteomes" id="UP000218677">
    <property type="component" value="Unassembled WGS sequence"/>
</dbReference>
<keyword evidence="9" id="KW-1185">Reference proteome</keyword>
<evidence type="ECO:0000256" key="6">
    <source>
        <dbReference type="ARBA" id="ARBA00022801"/>
    </source>
</evidence>
<dbReference type="AlphaFoldDB" id="A0A2A4HMD3"/>
<comment type="caution">
    <text evidence="8">The sequence shown here is derived from an EMBL/GenBank/DDBJ whole genome shotgun (WGS) entry which is preliminary data.</text>
</comment>
<keyword evidence="3" id="KW-0235">DNA replication</keyword>
<evidence type="ECO:0000256" key="4">
    <source>
        <dbReference type="ARBA" id="ARBA00022722"/>
    </source>
</evidence>
<evidence type="ECO:0000313" key="8">
    <source>
        <dbReference type="EMBL" id="PCF95271.1"/>
    </source>
</evidence>
<feature type="domain" description="Replication gene A protein-like" evidence="7">
    <location>
        <begin position="107"/>
        <end position="351"/>
    </location>
</feature>
<keyword evidence="6" id="KW-0378">Hydrolase</keyword>
<comment type="function">
    <text evidence="1">Possible endonuclease which induces a single-strand cut and initiates DNA replication.</text>
</comment>
<evidence type="ECO:0000256" key="3">
    <source>
        <dbReference type="ARBA" id="ARBA00022705"/>
    </source>
</evidence>
<dbReference type="GO" id="GO:0016787">
    <property type="term" value="F:hydrolase activity"/>
    <property type="evidence" value="ECO:0007669"/>
    <property type="project" value="UniProtKB-KW"/>
</dbReference>
<evidence type="ECO:0000256" key="5">
    <source>
        <dbReference type="ARBA" id="ARBA00022759"/>
    </source>
</evidence>
<dbReference type="InterPro" id="IPR008766">
    <property type="entry name" value="Replication_gene_A-like"/>
</dbReference>
<reference evidence="9" key="1">
    <citation type="submission" date="2017-09" db="EMBL/GenBank/DDBJ databases">
        <authorList>
            <person name="Cho G.-S."/>
            <person name="Oguntoyinbo F.A."/>
            <person name="Cnockaert M."/>
            <person name="Kabisch J."/>
            <person name="Neve H."/>
            <person name="Bockelmann W."/>
            <person name="Wenning M."/>
            <person name="Franz C.M."/>
            <person name="Vandamme P."/>
        </authorList>
    </citation>
    <scope>NUCLEOTIDE SEQUENCE [LARGE SCALE GENOMIC DNA]</scope>
    <source>
        <strain evidence="9">MBT G8648</strain>
    </source>
</reference>
<accession>A0A2A4HMD3</accession>
<dbReference type="RefSeq" id="WP_096652145.1">
    <property type="nucleotide sequence ID" value="NZ_NWUX01000011.1"/>
</dbReference>
<dbReference type="GO" id="GO:0006260">
    <property type="term" value="P:DNA replication"/>
    <property type="evidence" value="ECO:0007669"/>
    <property type="project" value="UniProtKB-KW"/>
</dbReference>
<proteinExistence type="inferred from homology"/>
<dbReference type="GO" id="GO:0004519">
    <property type="term" value="F:endonuclease activity"/>
    <property type="evidence" value="ECO:0007669"/>
    <property type="project" value="UniProtKB-KW"/>
</dbReference>
<gene>
    <name evidence="8" type="ORF">CPA45_13305</name>
</gene>
<dbReference type="Pfam" id="PF05840">
    <property type="entry name" value="Phage_GPA"/>
    <property type="match status" value="1"/>
</dbReference>
<dbReference type="OrthoDB" id="5568266at2"/>
<sequence>MSSPFRRQGVGECSPVLEKRTLLAADAGASMPDIIKARNALAEAQLDCGPWKCHNDEQALIDHANAQARAVEIDAAQLGSEKALALALHRVKAHQINPPMGFTHSGMLARVMCPYWWRRRLRRLTNRRLEQRQRLLGRTHKKAGIYISNEGYRRHTDQATKNARLLEGLVAINQDGDEYTLAELAELGLANPKNRYTELMVRISGLEHWGVKQGLTSAMWTITLHSAKHPMRHNGSPNPKYDGATPREGQACLQKQWSKTRAAWDRAGLRVYGLRIVEPHHDGTPHWHILVWMRPEDEAQVTAIMRRYALEHCPEEVAHNPSIRFKSVRIDPSKGSATGYVVKYVCKNVNGEQHTRKNVDGDDLDLYGEPLATSVPRVEAWSRCWGIRQFQFFGEPTIAVWRQLRSTDEERLADWEAATRPEPEAAAILHDARKVAIAGDYYKYLCLMGGPMQPRDAAPIRPWRVVRQTTDIANCDRITGEWTSDTLGHYGEPMASTWGLVVNSQVGQAEYLTRYYRWTIERKGEADTVDFKRVTETATPLNLVGVGVAVDFQRVGEAAAPWIFINNCTDSEAVTPLDEWEQQVTGSFGEHDRHLRSERQRRIRNIQQQAKIDAHQYRVISAKRRLEHEERERLRATIEEGRALVISWLAREELSPTDIPPGVFA</sequence>
<evidence type="ECO:0000313" key="9">
    <source>
        <dbReference type="Proteomes" id="UP000218677"/>
    </source>
</evidence>
<protein>
    <recommendedName>
        <fullName evidence="7">Replication gene A protein-like domain-containing protein</fullName>
    </recommendedName>
</protein>
<keyword evidence="5" id="KW-0255">Endonuclease</keyword>
<name>A0A2A4HMD3_9GAMM</name>
<evidence type="ECO:0000259" key="7">
    <source>
        <dbReference type="Pfam" id="PF05840"/>
    </source>
</evidence>
<comment type="similarity">
    <text evidence="2">Belongs to the phage GPA family.</text>
</comment>
<keyword evidence="4" id="KW-0540">Nuclease</keyword>
<dbReference type="EMBL" id="NWUX01000011">
    <property type="protein sequence ID" value="PCF95271.1"/>
    <property type="molecule type" value="Genomic_DNA"/>
</dbReference>
<organism evidence="8 9">
    <name type="scientific">Vreelandella nigrificans</name>
    <dbReference type="NCBI Taxonomy" id="2042704"/>
    <lineage>
        <taxon>Bacteria</taxon>
        <taxon>Pseudomonadati</taxon>
        <taxon>Pseudomonadota</taxon>
        <taxon>Gammaproteobacteria</taxon>
        <taxon>Oceanospirillales</taxon>
        <taxon>Halomonadaceae</taxon>
        <taxon>Vreelandella</taxon>
    </lineage>
</organism>
<evidence type="ECO:0000256" key="2">
    <source>
        <dbReference type="ARBA" id="ARBA00009260"/>
    </source>
</evidence>